<comment type="similarity">
    <text evidence="3">Belongs to the RimP family.</text>
</comment>
<dbReference type="FunFam" id="3.30.300.70:FF:000001">
    <property type="entry name" value="Ribosome maturation factor RimP"/>
    <property type="match status" value="1"/>
</dbReference>
<dbReference type="CDD" id="cd01734">
    <property type="entry name" value="YlxS_C"/>
    <property type="match status" value="1"/>
</dbReference>
<dbReference type="PANTHER" id="PTHR33867:SF1">
    <property type="entry name" value="RIBOSOME MATURATION FACTOR RIMP"/>
    <property type="match status" value="1"/>
</dbReference>
<dbReference type="GO" id="GO:0000028">
    <property type="term" value="P:ribosomal small subunit assembly"/>
    <property type="evidence" value="ECO:0007669"/>
    <property type="project" value="TreeGrafter"/>
</dbReference>
<accession>A0A810PT55</accession>
<comment type="subcellular location">
    <subcellularLocation>
        <location evidence="3">Cytoplasm</location>
    </subcellularLocation>
</comment>
<protein>
    <recommendedName>
        <fullName evidence="3">Ribosome maturation factor RimP</fullName>
    </recommendedName>
</protein>
<dbReference type="GO" id="GO:0006412">
    <property type="term" value="P:translation"/>
    <property type="evidence" value="ECO:0007669"/>
    <property type="project" value="TreeGrafter"/>
</dbReference>
<dbReference type="PANTHER" id="PTHR33867">
    <property type="entry name" value="RIBOSOME MATURATION FACTOR RIMP"/>
    <property type="match status" value="1"/>
</dbReference>
<proteinExistence type="inferred from homology"/>
<reference evidence="6" key="1">
    <citation type="submission" date="2020-09" db="EMBL/GenBank/DDBJ databases">
        <title>New species isolated from human feces.</title>
        <authorList>
            <person name="Kitahara M."/>
            <person name="Shigeno Y."/>
            <person name="Shime M."/>
            <person name="Matsumoto Y."/>
            <person name="Nakamura S."/>
            <person name="Motooka D."/>
            <person name="Fukuoka S."/>
            <person name="Nishikawa H."/>
            <person name="Benno Y."/>
        </authorList>
    </citation>
    <scope>NUCLEOTIDE SEQUENCE</scope>
    <source>
        <strain evidence="6">MM35</strain>
        <plasmid evidence="6">pMM35_01</plasmid>
    </source>
</reference>
<evidence type="ECO:0000256" key="3">
    <source>
        <dbReference type="HAMAP-Rule" id="MF_01077"/>
    </source>
</evidence>
<dbReference type="InterPro" id="IPR036847">
    <property type="entry name" value="RimP_C_sf"/>
</dbReference>
<evidence type="ECO:0000313" key="6">
    <source>
        <dbReference type="EMBL" id="BCK79649.1"/>
    </source>
</evidence>
<dbReference type="GO" id="GO:0005829">
    <property type="term" value="C:cytosol"/>
    <property type="evidence" value="ECO:0007669"/>
    <property type="project" value="TreeGrafter"/>
</dbReference>
<name>A0A810PT55_9FIRM</name>
<evidence type="ECO:0000256" key="1">
    <source>
        <dbReference type="ARBA" id="ARBA00022490"/>
    </source>
</evidence>
<keyword evidence="6" id="KW-0614">Plasmid</keyword>
<evidence type="ECO:0000259" key="5">
    <source>
        <dbReference type="Pfam" id="PF17384"/>
    </source>
</evidence>
<keyword evidence="2 3" id="KW-0690">Ribosome biogenesis</keyword>
<dbReference type="Gene3D" id="2.30.30.180">
    <property type="entry name" value="Ribosome maturation factor RimP, C-terminal domain"/>
    <property type="match status" value="1"/>
</dbReference>
<dbReference type="Gene3D" id="3.30.300.70">
    <property type="entry name" value="RimP-like superfamily, N-terminal"/>
    <property type="match status" value="1"/>
</dbReference>
<dbReference type="HAMAP" id="MF_01077">
    <property type="entry name" value="RimP"/>
    <property type="match status" value="1"/>
</dbReference>
<organism evidence="6 7">
    <name type="scientific">Vescimonas fastidiosa</name>
    <dbReference type="NCBI Taxonomy" id="2714353"/>
    <lineage>
        <taxon>Bacteria</taxon>
        <taxon>Bacillati</taxon>
        <taxon>Bacillota</taxon>
        <taxon>Clostridia</taxon>
        <taxon>Eubacteriales</taxon>
        <taxon>Oscillospiraceae</taxon>
        <taxon>Vescimonas</taxon>
    </lineage>
</organism>
<dbReference type="SUPFAM" id="SSF74942">
    <property type="entry name" value="YhbC-like, C-terminal domain"/>
    <property type="match status" value="1"/>
</dbReference>
<keyword evidence="7" id="KW-1185">Reference proteome</keyword>
<dbReference type="InterPro" id="IPR028989">
    <property type="entry name" value="RimP_N"/>
</dbReference>
<evidence type="ECO:0000313" key="7">
    <source>
        <dbReference type="Proteomes" id="UP000681343"/>
    </source>
</evidence>
<geneLocation type="plasmid" evidence="6 7">
    <name>pMM35_01</name>
</geneLocation>
<dbReference type="RefSeq" id="WP_212821348.1">
    <property type="nucleotide sequence ID" value="NZ_AP023416.1"/>
</dbReference>
<evidence type="ECO:0000259" key="4">
    <source>
        <dbReference type="Pfam" id="PF02576"/>
    </source>
</evidence>
<dbReference type="InterPro" id="IPR028998">
    <property type="entry name" value="RimP_C"/>
</dbReference>
<dbReference type="EMBL" id="AP023416">
    <property type="protein sequence ID" value="BCK79649.1"/>
    <property type="molecule type" value="Genomic_DNA"/>
</dbReference>
<feature type="domain" description="Ribosome maturation factor RimP N-terminal" evidence="4">
    <location>
        <begin position="12"/>
        <end position="83"/>
    </location>
</feature>
<dbReference type="InterPro" id="IPR035956">
    <property type="entry name" value="RimP_N_sf"/>
</dbReference>
<evidence type="ECO:0000256" key="2">
    <source>
        <dbReference type="ARBA" id="ARBA00022517"/>
    </source>
</evidence>
<dbReference type="SUPFAM" id="SSF75420">
    <property type="entry name" value="YhbC-like, N-terminal domain"/>
    <property type="match status" value="1"/>
</dbReference>
<dbReference type="InterPro" id="IPR003728">
    <property type="entry name" value="Ribosome_maturation_RimP"/>
</dbReference>
<feature type="domain" description="Ribosome maturation factor RimP C-terminal" evidence="5">
    <location>
        <begin position="86"/>
        <end position="151"/>
    </location>
</feature>
<comment type="function">
    <text evidence="3">Required for maturation of 30S ribosomal subunits.</text>
</comment>
<dbReference type="Proteomes" id="UP000681343">
    <property type="component" value="Plasmid pMM35_01"/>
</dbReference>
<dbReference type="Pfam" id="PF02576">
    <property type="entry name" value="RimP_N"/>
    <property type="match status" value="1"/>
</dbReference>
<dbReference type="Pfam" id="PF17384">
    <property type="entry name" value="DUF150_C"/>
    <property type="match status" value="1"/>
</dbReference>
<dbReference type="AlphaFoldDB" id="A0A810PT55"/>
<keyword evidence="1 3" id="KW-0963">Cytoplasm</keyword>
<sequence>MKKVTEIVAELAAPVVEEFGCRLWDTEYVREAGQWYLRLYLDKDGGVDILDCENVSRKVSDLLDAADPIEGSYIFEVSSAGAERQLKRPGDFEEFMGSPVLLKTYQNRDGRKEFAGVLKGYEGGAVVLEMGTKELRFEKNEVAMVRLRVVF</sequence>
<gene>
    <name evidence="3 6" type="primary">rimP</name>
    <name evidence="6" type="ORF">MM35RIKEN_18410</name>
</gene>
<dbReference type="KEGG" id="vfa:MM35RIKEN_18410"/>